<keyword evidence="1" id="KW-1133">Transmembrane helix</keyword>
<keyword evidence="1" id="KW-0472">Membrane</keyword>
<sequence length="266" mass="30218">MSNIASSGLEHNLESFQSSIKTRNYASLAALVILVWEYLITCKHEYLYIWSAILGQMYGTPFSAVSVSSSTCRNWFIFLLVSGWLMLATVNVILMLRGISTYSKKIAFLLLLLMLIELCLAVTCHLFTFKYVTFNAICDAQETPIQALYFCCSVVITQTVVWSLTLVKRKLNLGQIPVLRRVLQDGAWAWILICSFHLLFGVVTLIMKRMIAVCPYRSSQLLILRKACRLIMNLQRLKFGAVDDEDQELTTNIVVETSIAEDDCRE</sequence>
<keyword evidence="1" id="KW-0812">Transmembrane</keyword>
<keyword evidence="4" id="KW-1185">Reference proteome</keyword>
<feature type="transmembrane region" description="Helical" evidence="1">
    <location>
        <begin position="75"/>
        <end position="94"/>
    </location>
</feature>
<dbReference type="EMBL" id="ML213661">
    <property type="protein sequence ID" value="TFK32877.1"/>
    <property type="molecule type" value="Genomic_DNA"/>
</dbReference>
<gene>
    <name evidence="3" type="ORF">BDQ12DRAFT_771250</name>
</gene>
<feature type="transmembrane region" description="Helical" evidence="1">
    <location>
        <begin position="22"/>
        <end position="40"/>
    </location>
</feature>
<protein>
    <recommendedName>
        <fullName evidence="2">DUF6533 domain-containing protein</fullName>
    </recommendedName>
</protein>
<evidence type="ECO:0000259" key="2">
    <source>
        <dbReference type="Pfam" id="PF20151"/>
    </source>
</evidence>
<reference evidence="3 4" key="1">
    <citation type="journal article" date="2019" name="Nat. Ecol. Evol.">
        <title>Megaphylogeny resolves global patterns of mushroom evolution.</title>
        <authorList>
            <person name="Varga T."/>
            <person name="Krizsan K."/>
            <person name="Foldi C."/>
            <person name="Dima B."/>
            <person name="Sanchez-Garcia M."/>
            <person name="Sanchez-Ramirez S."/>
            <person name="Szollosi G.J."/>
            <person name="Szarkandi J.G."/>
            <person name="Papp V."/>
            <person name="Albert L."/>
            <person name="Andreopoulos W."/>
            <person name="Angelini C."/>
            <person name="Antonin V."/>
            <person name="Barry K.W."/>
            <person name="Bougher N.L."/>
            <person name="Buchanan P."/>
            <person name="Buyck B."/>
            <person name="Bense V."/>
            <person name="Catcheside P."/>
            <person name="Chovatia M."/>
            <person name="Cooper J."/>
            <person name="Damon W."/>
            <person name="Desjardin D."/>
            <person name="Finy P."/>
            <person name="Geml J."/>
            <person name="Haridas S."/>
            <person name="Hughes K."/>
            <person name="Justo A."/>
            <person name="Karasinski D."/>
            <person name="Kautmanova I."/>
            <person name="Kiss B."/>
            <person name="Kocsube S."/>
            <person name="Kotiranta H."/>
            <person name="LaButti K.M."/>
            <person name="Lechner B.E."/>
            <person name="Liimatainen K."/>
            <person name="Lipzen A."/>
            <person name="Lukacs Z."/>
            <person name="Mihaltcheva S."/>
            <person name="Morgado L.N."/>
            <person name="Niskanen T."/>
            <person name="Noordeloos M.E."/>
            <person name="Ohm R.A."/>
            <person name="Ortiz-Santana B."/>
            <person name="Ovrebo C."/>
            <person name="Racz N."/>
            <person name="Riley R."/>
            <person name="Savchenko A."/>
            <person name="Shiryaev A."/>
            <person name="Soop K."/>
            <person name="Spirin V."/>
            <person name="Szebenyi C."/>
            <person name="Tomsovsky M."/>
            <person name="Tulloss R.E."/>
            <person name="Uehling J."/>
            <person name="Grigoriev I.V."/>
            <person name="Vagvolgyi C."/>
            <person name="Papp T."/>
            <person name="Martin F.M."/>
            <person name="Miettinen O."/>
            <person name="Hibbett D.S."/>
            <person name="Nagy L.G."/>
        </authorList>
    </citation>
    <scope>NUCLEOTIDE SEQUENCE [LARGE SCALE GENOMIC DNA]</scope>
    <source>
        <strain evidence="3 4">CBS 166.37</strain>
    </source>
</reference>
<dbReference type="STRING" id="68775.A0A5C3LJZ4"/>
<feature type="domain" description="DUF6533" evidence="2">
    <location>
        <begin position="25"/>
        <end position="60"/>
    </location>
</feature>
<accession>A0A5C3LJZ4</accession>
<dbReference type="Pfam" id="PF20151">
    <property type="entry name" value="DUF6533"/>
    <property type="match status" value="1"/>
</dbReference>
<dbReference type="AlphaFoldDB" id="A0A5C3LJZ4"/>
<feature type="transmembrane region" description="Helical" evidence="1">
    <location>
        <begin position="147"/>
        <end position="167"/>
    </location>
</feature>
<organism evidence="3 4">
    <name type="scientific">Crucibulum laeve</name>
    <dbReference type="NCBI Taxonomy" id="68775"/>
    <lineage>
        <taxon>Eukaryota</taxon>
        <taxon>Fungi</taxon>
        <taxon>Dikarya</taxon>
        <taxon>Basidiomycota</taxon>
        <taxon>Agaricomycotina</taxon>
        <taxon>Agaricomycetes</taxon>
        <taxon>Agaricomycetidae</taxon>
        <taxon>Agaricales</taxon>
        <taxon>Agaricineae</taxon>
        <taxon>Nidulariaceae</taxon>
        <taxon>Crucibulum</taxon>
    </lineage>
</organism>
<evidence type="ECO:0000256" key="1">
    <source>
        <dbReference type="SAM" id="Phobius"/>
    </source>
</evidence>
<feature type="transmembrane region" description="Helical" evidence="1">
    <location>
        <begin position="187"/>
        <end position="207"/>
    </location>
</feature>
<dbReference type="Proteomes" id="UP000308652">
    <property type="component" value="Unassembled WGS sequence"/>
</dbReference>
<name>A0A5C3LJZ4_9AGAR</name>
<proteinExistence type="predicted"/>
<evidence type="ECO:0000313" key="3">
    <source>
        <dbReference type="EMBL" id="TFK32877.1"/>
    </source>
</evidence>
<feature type="transmembrane region" description="Helical" evidence="1">
    <location>
        <begin position="47"/>
        <end position="69"/>
    </location>
</feature>
<evidence type="ECO:0000313" key="4">
    <source>
        <dbReference type="Proteomes" id="UP000308652"/>
    </source>
</evidence>
<dbReference type="InterPro" id="IPR045340">
    <property type="entry name" value="DUF6533"/>
</dbReference>
<feature type="transmembrane region" description="Helical" evidence="1">
    <location>
        <begin position="106"/>
        <end position="127"/>
    </location>
</feature>